<comment type="catalytic activity">
    <reaction evidence="1 15">
        <text>Hydrolysis of DNA containing ring-opened 7-methylguanine residues, releasing 2,6-diamino-4-hydroxy-5-(N-methyl)formamidopyrimidine.</text>
        <dbReference type="EC" id="3.2.2.23"/>
    </reaction>
</comment>
<dbReference type="Pfam" id="PF01149">
    <property type="entry name" value="Fapy_DNA_glyco"/>
    <property type="match status" value="1"/>
</dbReference>
<dbReference type="InterPro" id="IPR012319">
    <property type="entry name" value="FPG_cat"/>
</dbReference>
<evidence type="ECO:0000256" key="8">
    <source>
        <dbReference type="ARBA" id="ARBA00022833"/>
    </source>
</evidence>
<reference evidence="18" key="1">
    <citation type="journal article" date="2024" name="Int. J. Syst. Evol. Microbiol.">
        <title>Turicibacter faecis sp. nov., isolated from faeces of heart failure mouse model.</title>
        <authorList>
            <person name="Imamura Y."/>
            <person name="Motooka D."/>
            <person name="Nakajima Y."/>
            <person name="Ito S."/>
            <person name="Kitakaze M."/>
            <person name="Iida T."/>
            <person name="Nakamura S."/>
        </authorList>
    </citation>
    <scope>NUCLEOTIDE SEQUENCE</scope>
    <source>
        <strain evidence="18">TC023</strain>
    </source>
</reference>
<keyword evidence="4 15" id="KW-0479">Metal-binding</keyword>
<dbReference type="NCBIfam" id="NF002211">
    <property type="entry name" value="PRK01103.1"/>
    <property type="match status" value="1"/>
</dbReference>
<accession>A0ABM8IJP1</accession>
<evidence type="ECO:0000256" key="15">
    <source>
        <dbReference type="HAMAP-Rule" id="MF_00103"/>
    </source>
</evidence>
<keyword evidence="9 15" id="KW-0238">DNA-binding</keyword>
<evidence type="ECO:0000256" key="2">
    <source>
        <dbReference type="ARBA" id="ARBA00009409"/>
    </source>
</evidence>
<dbReference type="Proteomes" id="UP001432099">
    <property type="component" value="Chromosome"/>
</dbReference>
<keyword evidence="11 15" id="KW-0456">Lyase</keyword>
<dbReference type="SMART" id="SM00898">
    <property type="entry name" value="Fapy_DNA_glyco"/>
    <property type="match status" value="1"/>
</dbReference>
<dbReference type="PANTHER" id="PTHR22993">
    <property type="entry name" value="FORMAMIDOPYRIMIDINE-DNA GLYCOSYLASE"/>
    <property type="match status" value="1"/>
</dbReference>
<evidence type="ECO:0000256" key="13">
    <source>
        <dbReference type="ARBA" id="ARBA00023295"/>
    </source>
</evidence>
<dbReference type="Pfam" id="PF06827">
    <property type="entry name" value="zf-FPG_IleRS"/>
    <property type="match status" value="1"/>
</dbReference>
<dbReference type="Gene3D" id="3.20.190.10">
    <property type="entry name" value="MutM-like, N-terminal"/>
    <property type="match status" value="1"/>
</dbReference>
<dbReference type="NCBIfam" id="TIGR00577">
    <property type="entry name" value="fpg"/>
    <property type="match status" value="1"/>
</dbReference>
<evidence type="ECO:0000256" key="1">
    <source>
        <dbReference type="ARBA" id="ARBA00001668"/>
    </source>
</evidence>
<dbReference type="InterPro" id="IPR015886">
    <property type="entry name" value="H2TH_FPG"/>
</dbReference>
<organism evidence="18 19">
    <name type="scientific">Turicibacter faecis</name>
    <dbReference type="NCBI Taxonomy" id="2963365"/>
    <lineage>
        <taxon>Bacteria</taxon>
        <taxon>Bacillati</taxon>
        <taxon>Bacillota</taxon>
        <taxon>Erysipelotrichia</taxon>
        <taxon>Erysipelotrichales</taxon>
        <taxon>Turicibacteraceae</taxon>
        <taxon>Turicibacter</taxon>
    </lineage>
</organism>
<evidence type="ECO:0000256" key="10">
    <source>
        <dbReference type="ARBA" id="ARBA00023204"/>
    </source>
</evidence>
<evidence type="ECO:0000259" key="17">
    <source>
        <dbReference type="PROSITE" id="PS51068"/>
    </source>
</evidence>
<dbReference type="PROSITE" id="PS51066">
    <property type="entry name" value="ZF_FPG_2"/>
    <property type="match status" value="1"/>
</dbReference>
<dbReference type="SUPFAM" id="SSF81624">
    <property type="entry name" value="N-terminal domain of MutM-like DNA repair proteins"/>
    <property type="match status" value="1"/>
</dbReference>
<evidence type="ECO:0000256" key="6">
    <source>
        <dbReference type="ARBA" id="ARBA00022771"/>
    </source>
</evidence>
<comment type="similarity">
    <text evidence="2 15">Belongs to the FPG family.</text>
</comment>
<evidence type="ECO:0000256" key="7">
    <source>
        <dbReference type="ARBA" id="ARBA00022801"/>
    </source>
</evidence>
<proteinExistence type="inferred from homology"/>
<keyword evidence="19" id="KW-1185">Reference proteome</keyword>
<comment type="subunit">
    <text evidence="3 15">Monomer.</text>
</comment>
<evidence type="ECO:0000256" key="11">
    <source>
        <dbReference type="ARBA" id="ARBA00023239"/>
    </source>
</evidence>
<evidence type="ECO:0000259" key="16">
    <source>
        <dbReference type="PROSITE" id="PS51066"/>
    </source>
</evidence>
<dbReference type="PROSITE" id="PS51068">
    <property type="entry name" value="FPG_CAT"/>
    <property type="match status" value="1"/>
</dbReference>
<dbReference type="SMART" id="SM01232">
    <property type="entry name" value="H2TH"/>
    <property type="match status" value="1"/>
</dbReference>
<keyword evidence="10 15" id="KW-0234">DNA repair</keyword>
<dbReference type="EMBL" id="AP028127">
    <property type="protein sequence ID" value="BEH91465.1"/>
    <property type="molecule type" value="Genomic_DNA"/>
</dbReference>
<evidence type="ECO:0000313" key="18">
    <source>
        <dbReference type="EMBL" id="BEH91465.1"/>
    </source>
</evidence>
<evidence type="ECO:0000256" key="14">
    <source>
        <dbReference type="ARBA" id="ARBA00044632"/>
    </source>
</evidence>
<keyword evidence="8 15" id="KW-0862">Zinc</keyword>
<evidence type="ECO:0000256" key="12">
    <source>
        <dbReference type="ARBA" id="ARBA00023268"/>
    </source>
</evidence>
<feature type="domain" description="FPG-type" evidence="16">
    <location>
        <begin position="240"/>
        <end position="274"/>
    </location>
</feature>
<protein>
    <recommendedName>
        <fullName evidence="15">Formamidopyrimidine-DNA glycosylase</fullName>
        <shortName evidence="15">Fapy-DNA glycosylase</shortName>
        <ecNumber evidence="15">3.2.2.23</ecNumber>
    </recommendedName>
    <alternativeName>
        <fullName evidence="15">DNA-(apurinic or apyrimidinic site) lyase MutM</fullName>
        <shortName evidence="15">AP lyase MutM</shortName>
        <ecNumber evidence="15">4.2.99.18</ecNumber>
    </alternativeName>
</protein>
<dbReference type="EC" id="4.2.99.18" evidence="15"/>
<feature type="binding site" evidence="15">
    <location>
        <position position="111"/>
    </location>
    <ligand>
        <name>DNA</name>
        <dbReference type="ChEBI" id="CHEBI:16991"/>
    </ligand>
</feature>
<keyword evidence="12 15" id="KW-0511">Multifunctional enzyme</keyword>
<dbReference type="HAMAP" id="MF_00103">
    <property type="entry name" value="Fapy_DNA_glycosyl"/>
    <property type="match status" value="1"/>
</dbReference>
<feature type="active site" description="Schiff-base intermediate with DNA" evidence="15">
    <location>
        <position position="2"/>
    </location>
</feature>
<comment type="catalytic activity">
    <reaction evidence="14 15">
        <text>2'-deoxyribonucleotide-(2'-deoxyribose 5'-phosphate)-2'-deoxyribonucleotide-DNA = a 3'-end 2'-deoxyribonucleotide-(2,3-dehydro-2,3-deoxyribose 5'-phosphate)-DNA + a 5'-end 5'-phospho-2'-deoxyribonucleoside-DNA + H(+)</text>
        <dbReference type="Rhea" id="RHEA:66592"/>
        <dbReference type="Rhea" id="RHEA-COMP:13180"/>
        <dbReference type="Rhea" id="RHEA-COMP:16897"/>
        <dbReference type="Rhea" id="RHEA-COMP:17067"/>
        <dbReference type="ChEBI" id="CHEBI:15378"/>
        <dbReference type="ChEBI" id="CHEBI:136412"/>
        <dbReference type="ChEBI" id="CHEBI:157695"/>
        <dbReference type="ChEBI" id="CHEBI:167181"/>
        <dbReference type="EC" id="4.2.99.18"/>
    </reaction>
</comment>
<comment type="cofactor">
    <cofactor evidence="15">
        <name>Zn(2+)</name>
        <dbReference type="ChEBI" id="CHEBI:29105"/>
    </cofactor>
    <text evidence="15">Binds 1 zinc ion per subunit.</text>
</comment>
<feature type="active site" description="Proton donor; for beta-elimination activity" evidence="15">
    <location>
        <position position="59"/>
    </location>
</feature>
<feature type="active site" description="Proton donor" evidence="15">
    <location>
        <position position="3"/>
    </location>
</feature>
<dbReference type="SUPFAM" id="SSF57716">
    <property type="entry name" value="Glucocorticoid receptor-like (DNA-binding domain)"/>
    <property type="match status" value="1"/>
</dbReference>
<dbReference type="SUPFAM" id="SSF46946">
    <property type="entry name" value="S13-like H2TH domain"/>
    <property type="match status" value="1"/>
</dbReference>
<keyword evidence="5 15" id="KW-0227">DNA damage</keyword>
<dbReference type="InterPro" id="IPR010979">
    <property type="entry name" value="Ribosomal_uS13-like_H2TH"/>
</dbReference>
<gene>
    <name evidence="15 18" type="primary">mutM</name>
    <name evidence="15" type="synonym">fpg</name>
    <name evidence="18" type="ORF">T23_15670</name>
</gene>
<dbReference type="InterPro" id="IPR020629">
    <property type="entry name" value="FPG_Glyclase"/>
</dbReference>
<feature type="active site" description="Proton donor; for delta-elimination activity" evidence="15">
    <location>
        <position position="264"/>
    </location>
</feature>
<comment type="function">
    <text evidence="15">Involved in base excision repair of DNA damaged by oxidation or by mutagenic agents. Acts as DNA glycosylase that recognizes and removes damaged bases. Has a preference for oxidized purines, such as 7,8-dihydro-8-oxoguanine (8-oxoG). Has AP (apurinic/apyrimidinic) lyase activity and introduces nicks in the DNA strand. Cleaves the DNA backbone by beta-delta elimination to generate a single-strand break at the site of the removed base with both 3'- and 5'-phosphates.</text>
</comment>
<sequence length="287" mass="32795">MPELPEVENVKNALCQQVKGRQIQGVEVKYEPMVKNMEVEEFKNKLTGQTIQQIKRRGKYLVFYLDDYVLLSHLRMEGKYFVVQPDFELNPHVHVVMTLDGGERLLYQDTRKFGTYHLYDRSINLEETPPFKVLGVEPFSSQFTPPYLKEKLKNKKKPIKSLLLDQSVVCGLGNIYVDEVLYRARLHPLTPSSDLGDRDLENVVKYTVQVLARAIELGGTTIRTFSSSHGVLGSFQNELLVHQRQGEACPTCQSEIEKIKVGGRGTYLCPNCQRLNIKENERGSSTD</sequence>
<evidence type="ECO:0000256" key="3">
    <source>
        <dbReference type="ARBA" id="ARBA00011245"/>
    </source>
</evidence>
<dbReference type="EC" id="3.2.2.23" evidence="15"/>
<keyword evidence="7 15" id="KW-0378">Hydrolase</keyword>
<feature type="binding site" evidence="15">
    <location>
        <position position="92"/>
    </location>
    <ligand>
        <name>DNA</name>
        <dbReference type="ChEBI" id="CHEBI:16991"/>
    </ligand>
</feature>
<evidence type="ECO:0000256" key="5">
    <source>
        <dbReference type="ARBA" id="ARBA00022763"/>
    </source>
</evidence>
<name>A0ABM8IJP1_9FIRM</name>
<evidence type="ECO:0000256" key="4">
    <source>
        <dbReference type="ARBA" id="ARBA00022723"/>
    </source>
</evidence>
<feature type="domain" description="Formamidopyrimidine-DNA glycosylase catalytic" evidence="17">
    <location>
        <begin position="2"/>
        <end position="114"/>
    </location>
</feature>
<evidence type="ECO:0000256" key="9">
    <source>
        <dbReference type="ARBA" id="ARBA00023125"/>
    </source>
</evidence>
<feature type="binding site" evidence="15">
    <location>
        <position position="155"/>
    </location>
    <ligand>
        <name>DNA</name>
        <dbReference type="ChEBI" id="CHEBI:16991"/>
    </ligand>
</feature>
<dbReference type="RefSeq" id="WP_161831568.1">
    <property type="nucleotide sequence ID" value="NZ_AP028127.1"/>
</dbReference>
<dbReference type="InterPro" id="IPR000214">
    <property type="entry name" value="Znf_DNA_glyclase/AP_lyase"/>
</dbReference>
<keyword evidence="6 15" id="KW-0863">Zinc-finger</keyword>
<evidence type="ECO:0000313" key="19">
    <source>
        <dbReference type="Proteomes" id="UP001432099"/>
    </source>
</evidence>
<dbReference type="InterPro" id="IPR010663">
    <property type="entry name" value="Znf_FPG/IleRS"/>
</dbReference>
<keyword evidence="13 15" id="KW-0326">Glycosidase</keyword>
<dbReference type="InterPro" id="IPR035937">
    <property type="entry name" value="FPG_N"/>
</dbReference>
<dbReference type="CDD" id="cd08966">
    <property type="entry name" value="EcFpg-like_N"/>
    <property type="match status" value="1"/>
</dbReference>
<dbReference type="Gene3D" id="1.10.8.50">
    <property type="match status" value="1"/>
</dbReference>
<dbReference type="Pfam" id="PF06831">
    <property type="entry name" value="H2TH"/>
    <property type="match status" value="1"/>
</dbReference>
<dbReference type="PANTHER" id="PTHR22993:SF9">
    <property type="entry name" value="FORMAMIDOPYRIMIDINE-DNA GLYCOSYLASE"/>
    <property type="match status" value="1"/>
</dbReference>